<evidence type="ECO:0000256" key="1">
    <source>
        <dbReference type="ARBA" id="ARBA00022527"/>
    </source>
</evidence>
<evidence type="ECO:0000313" key="4">
    <source>
        <dbReference type="EMBL" id="GAA2114716.1"/>
    </source>
</evidence>
<keyword evidence="5" id="KW-1185">Reference proteome</keyword>
<protein>
    <submittedName>
        <fullName evidence="4">ATP-binding protein</fullName>
    </submittedName>
</protein>
<dbReference type="RefSeq" id="WP_344288954.1">
    <property type="nucleotide sequence ID" value="NZ_BAAAPF010000024.1"/>
</dbReference>
<organism evidence="4 5">
    <name type="scientific">Streptomyces synnematoformans</name>
    <dbReference type="NCBI Taxonomy" id="415721"/>
    <lineage>
        <taxon>Bacteria</taxon>
        <taxon>Bacillati</taxon>
        <taxon>Actinomycetota</taxon>
        <taxon>Actinomycetes</taxon>
        <taxon>Kitasatosporales</taxon>
        <taxon>Streptomycetaceae</taxon>
        <taxon>Streptomyces</taxon>
    </lineage>
</organism>
<keyword evidence="1" id="KW-0418">Kinase</keyword>
<feature type="region of interest" description="Disordered" evidence="2">
    <location>
        <begin position="93"/>
        <end position="112"/>
    </location>
</feature>
<dbReference type="PANTHER" id="PTHR35526:SF3">
    <property type="entry name" value="ANTI-SIGMA-F FACTOR RSBW"/>
    <property type="match status" value="1"/>
</dbReference>
<feature type="compositionally biased region" description="Pro residues" evidence="2">
    <location>
        <begin position="97"/>
        <end position="106"/>
    </location>
</feature>
<dbReference type="InterPro" id="IPR003594">
    <property type="entry name" value="HATPase_dom"/>
</dbReference>
<keyword evidence="4" id="KW-0547">Nucleotide-binding</keyword>
<gene>
    <name evidence="4" type="ORF">GCM10009802_14330</name>
</gene>
<keyword evidence="1" id="KW-0808">Transferase</keyword>
<evidence type="ECO:0000313" key="5">
    <source>
        <dbReference type="Proteomes" id="UP001500443"/>
    </source>
</evidence>
<keyword evidence="4" id="KW-0067">ATP-binding</keyword>
<dbReference type="Proteomes" id="UP001500443">
    <property type="component" value="Unassembled WGS sequence"/>
</dbReference>
<keyword evidence="1" id="KW-0723">Serine/threonine-protein kinase</keyword>
<dbReference type="CDD" id="cd16936">
    <property type="entry name" value="HATPase_RsbW-like"/>
    <property type="match status" value="1"/>
</dbReference>
<name>A0ABN2XNJ0_9ACTN</name>
<feature type="domain" description="Histidine kinase/HSP90-like ATPase" evidence="3">
    <location>
        <begin position="27"/>
        <end position="140"/>
    </location>
</feature>
<proteinExistence type="predicted"/>
<dbReference type="InterPro" id="IPR050267">
    <property type="entry name" value="Anti-sigma-factor_SerPK"/>
</dbReference>
<evidence type="ECO:0000259" key="3">
    <source>
        <dbReference type="Pfam" id="PF13581"/>
    </source>
</evidence>
<dbReference type="Gene3D" id="3.30.565.10">
    <property type="entry name" value="Histidine kinase-like ATPase, C-terminal domain"/>
    <property type="match status" value="1"/>
</dbReference>
<accession>A0ABN2XNJ0</accession>
<reference evidence="5" key="1">
    <citation type="journal article" date="2019" name="Int. J. Syst. Evol. Microbiol.">
        <title>The Global Catalogue of Microorganisms (GCM) 10K type strain sequencing project: providing services to taxonomists for standard genome sequencing and annotation.</title>
        <authorList>
            <consortium name="The Broad Institute Genomics Platform"/>
            <consortium name="The Broad Institute Genome Sequencing Center for Infectious Disease"/>
            <person name="Wu L."/>
            <person name="Ma J."/>
        </authorList>
    </citation>
    <scope>NUCLEOTIDE SEQUENCE [LARGE SCALE GENOMIC DNA]</scope>
    <source>
        <strain evidence="5">JCM 15481</strain>
    </source>
</reference>
<dbReference type="GO" id="GO:0005524">
    <property type="term" value="F:ATP binding"/>
    <property type="evidence" value="ECO:0007669"/>
    <property type="project" value="UniProtKB-KW"/>
</dbReference>
<comment type="caution">
    <text evidence="4">The sequence shown here is derived from an EMBL/GenBank/DDBJ whole genome shotgun (WGS) entry which is preliminary data.</text>
</comment>
<sequence length="160" mass="17380">MAEHGACGSEGTAREWSMGYVMGHRSVPLVRVHVRRQLALWGWRGDAQDAAVVVSELVTNAIQYGRRIGRRVWVRLAVREDGALVIDVSDPQAALPPRVPDQSPPGPEEERGRGLFLARGLGAELAWFPREFAGKTVRATLAPAPVPAGDGDVGETLRLR</sequence>
<dbReference type="SUPFAM" id="SSF55874">
    <property type="entry name" value="ATPase domain of HSP90 chaperone/DNA topoisomerase II/histidine kinase"/>
    <property type="match status" value="1"/>
</dbReference>
<dbReference type="Pfam" id="PF13581">
    <property type="entry name" value="HATPase_c_2"/>
    <property type="match status" value="1"/>
</dbReference>
<dbReference type="EMBL" id="BAAAPF010000024">
    <property type="protein sequence ID" value="GAA2114716.1"/>
    <property type="molecule type" value="Genomic_DNA"/>
</dbReference>
<dbReference type="InterPro" id="IPR036890">
    <property type="entry name" value="HATPase_C_sf"/>
</dbReference>
<dbReference type="PANTHER" id="PTHR35526">
    <property type="entry name" value="ANTI-SIGMA-F FACTOR RSBW-RELATED"/>
    <property type="match status" value="1"/>
</dbReference>
<evidence type="ECO:0000256" key="2">
    <source>
        <dbReference type="SAM" id="MobiDB-lite"/>
    </source>
</evidence>